<evidence type="ECO:0000313" key="2">
    <source>
        <dbReference type="Proteomes" id="UP000008021"/>
    </source>
</evidence>
<evidence type="ECO:0000313" key="1">
    <source>
        <dbReference type="EnsemblPlants" id="OMERI08G13170.1"/>
    </source>
</evidence>
<dbReference type="Gramene" id="OMERI08G13170.1">
    <property type="protein sequence ID" value="OMERI08G13170.1"/>
    <property type="gene ID" value="OMERI08G13170"/>
</dbReference>
<protein>
    <recommendedName>
        <fullName evidence="3">A20-type domain-containing protein</fullName>
    </recommendedName>
</protein>
<reference evidence="1" key="1">
    <citation type="submission" date="2015-04" db="UniProtKB">
        <authorList>
            <consortium name="EnsemblPlants"/>
        </authorList>
    </citation>
    <scope>IDENTIFICATION</scope>
</reference>
<reference evidence="1" key="2">
    <citation type="submission" date="2018-05" db="EMBL/GenBank/DDBJ databases">
        <title>OmerRS3 (Oryza meridionalis Reference Sequence Version 3).</title>
        <authorList>
            <person name="Zhang J."/>
            <person name="Kudrna D."/>
            <person name="Lee S."/>
            <person name="Talag J."/>
            <person name="Welchert J."/>
            <person name="Wing R.A."/>
        </authorList>
    </citation>
    <scope>NUCLEOTIDE SEQUENCE [LARGE SCALE GENOMIC DNA]</scope>
    <source>
        <strain evidence="1">cv. OR44</strain>
    </source>
</reference>
<dbReference type="Proteomes" id="UP000008021">
    <property type="component" value="Chromosome 8"/>
</dbReference>
<dbReference type="AlphaFoldDB" id="A0A0E0ELY3"/>
<organism evidence="1">
    <name type="scientific">Oryza meridionalis</name>
    <dbReference type="NCBI Taxonomy" id="40149"/>
    <lineage>
        <taxon>Eukaryota</taxon>
        <taxon>Viridiplantae</taxon>
        <taxon>Streptophyta</taxon>
        <taxon>Embryophyta</taxon>
        <taxon>Tracheophyta</taxon>
        <taxon>Spermatophyta</taxon>
        <taxon>Magnoliopsida</taxon>
        <taxon>Liliopsida</taxon>
        <taxon>Poales</taxon>
        <taxon>Poaceae</taxon>
        <taxon>BOP clade</taxon>
        <taxon>Oryzoideae</taxon>
        <taxon>Oryzeae</taxon>
        <taxon>Oryzinae</taxon>
        <taxon>Oryza</taxon>
    </lineage>
</organism>
<evidence type="ECO:0008006" key="3">
    <source>
        <dbReference type="Google" id="ProtNLM"/>
    </source>
</evidence>
<proteinExistence type="predicted"/>
<keyword evidence="2" id="KW-1185">Reference proteome</keyword>
<name>A0A0E0ELY3_9ORYZ</name>
<dbReference type="EnsemblPlants" id="OMERI08G13170.1">
    <property type="protein sequence ID" value="OMERI08G13170.1"/>
    <property type="gene ID" value="OMERI08G13170"/>
</dbReference>
<sequence length="150" mass="15416">MAAKQLELDAGGGGGVPSCAKCGGVVATTARSKNLCARCYRDHLNAVDSAAEAARTRALLASLAGGLNVGTFGDAHGGACGFGFKKADRERIAGENPAAAGRRPAVVVVGAEQRARDSARGRHQVVEVGDDGEGAAVTRLRRRRMVRTCE</sequence>
<dbReference type="HOGENOM" id="CLU_1985068_0_0_1"/>
<accession>A0A0E0ELY3</accession>